<dbReference type="Gene3D" id="3.30.70.2190">
    <property type="match status" value="1"/>
</dbReference>
<keyword evidence="3" id="KW-0285">Flavoprotein</keyword>
<dbReference type="Gene3D" id="3.30.70.2740">
    <property type="match status" value="1"/>
</dbReference>
<dbReference type="InterPro" id="IPR016167">
    <property type="entry name" value="FAD-bd_PCMH_sub1"/>
</dbReference>
<proteinExistence type="inferred from homology"/>
<dbReference type="GO" id="GO:0022904">
    <property type="term" value="P:respiratory electron transport chain"/>
    <property type="evidence" value="ECO:0007669"/>
    <property type="project" value="TreeGrafter"/>
</dbReference>
<name>A0A4R2PA89_RHOSA</name>
<dbReference type="InParanoid" id="A0A4R2PA89"/>
<dbReference type="InterPro" id="IPR051264">
    <property type="entry name" value="FAD-oxidored/transferase_4"/>
</dbReference>
<dbReference type="PANTHER" id="PTHR43716:SF2">
    <property type="entry name" value="BLL6224 PROTEIN"/>
    <property type="match status" value="1"/>
</dbReference>
<keyword evidence="7" id="KW-1185">Reference proteome</keyword>
<dbReference type="InterPro" id="IPR016164">
    <property type="entry name" value="FAD-linked_Oxase-like_C"/>
</dbReference>
<dbReference type="SUPFAM" id="SSF55103">
    <property type="entry name" value="FAD-linked oxidases, C-terminal domain"/>
    <property type="match status" value="1"/>
</dbReference>
<comment type="caution">
    <text evidence="6">The sequence shown here is derived from an EMBL/GenBank/DDBJ whole genome shotgun (WGS) entry which is preliminary data.</text>
</comment>
<accession>A0A4R2PA89</accession>
<evidence type="ECO:0000256" key="1">
    <source>
        <dbReference type="ARBA" id="ARBA00001974"/>
    </source>
</evidence>
<dbReference type="PROSITE" id="PS51387">
    <property type="entry name" value="FAD_PCMH"/>
    <property type="match status" value="1"/>
</dbReference>
<reference evidence="6 7" key="1">
    <citation type="submission" date="2019-03" db="EMBL/GenBank/DDBJ databases">
        <title>Genomic Encyclopedia of Type Strains, Phase IV (KMG-IV): sequencing the most valuable type-strain genomes for metagenomic binning, comparative biology and taxonomic classification.</title>
        <authorList>
            <person name="Goeker M."/>
        </authorList>
    </citation>
    <scope>NUCLEOTIDE SEQUENCE [LARGE SCALE GENOMIC DNA]</scope>
    <source>
        <strain evidence="6 7">DSM 2132</strain>
    </source>
</reference>
<dbReference type="GO" id="GO:0071949">
    <property type="term" value="F:FAD binding"/>
    <property type="evidence" value="ECO:0007669"/>
    <property type="project" value="InterPro"/>
</dbReference>
<dbReference type="InterPro" id="IPR016169">
    <property type="entry name" value="FAD-bd_PCMH_sub2"/>
</dbReference>
<gene>
    <name evidence="6" type="ORF">EV659_11368</name>
</gene>
<dbReference type="Gene3D" id="3.30.43.10">
    <property type="entry name" value="Uridine Diphospho-n-acetylenolpyruvylglucosamine Reductase, domain 2"/>
    <property type="match status" value="1"/>
</dbReference>
<dbReference type="Gene3D" id="1.10.45.10">
    <property type="entry name" value="Vanillyl-alcohol Oxidase, Chain A, domain 4"/>
    <property type="match status" value="1"/>
</dbReference>
<dbReference type="AlphaFoldDB" id="A0A4R2PA89"/>
<dbReference type="FunFam" id="1.10.45.10:FF:000001">
    <property type="entry name" value="D-lactate dehydrogenase mitochondrial"/>
    <property type="match status" value="1"/>
</dbReference>
<dbReference type="Pfam" id="PF02913">
    <property type="entry name" value="FAD-oxidase_C"/>
    <property type="match status" value="1"/>
</dbReference>
<evidence type="ECO:0000256" key="4">
    <source>
        <dbReference type="ARBA" id="ARBA00022827"/>
    </source>
</evidence>
<evidence type="ECO:0000313" key="7">
    <source>
        <dbReference type="Proteomes" id="UP000295399"/>
    </source>
</evidence>
<dbReference type="Proteomes" id="UP000295399">
    <property type="component" value="Unassembled WGS sequence"/>
</dbReference>
<dbReference type="Pfam" id="PF01565">
    <property type="entry name" value="FAD_binding_4"/>
    <property type="match status" value="1"/>
</dbReference>
<dbReference type="FunCoup" id="A0A4R2PA89">
    <property type="interactions" value="449"/>
</dbReference>
<dbReference type="InterPro" id="IPR004113">
    <property type="entry name" value="FAD-bd_oxidored_4_C"/>
</dbReference>
<comment type="cofactor">
    <cofactor evidence="1">
        <name>FAD</name>
        <dbReference type="ChEBI" id="CHEBI:57692"/>
    </cofactor>
</comment>
<dbReference type="SUPFAM" id="SSF56176">
    <property type="entry name" value="FAD-binding/transporter-associated domain-like"/>
    <property type="match status" value="1"/>
</dbReference>
<sequence length="473" mass="49309">MTLPSPFIAALRDALPDASLTADAERIAPHLIEWRGRYRGQADWLALPGSTEEVARIVRLASAHGVALVAQGGRTGLVGAGVPRAGELPVSFARLRRLRALDPADGSLIGEAGLPLAQAQAAANEAGLLLPLTIASEGSATLGGIAATNAGGVHVLRYGMARDLVLGLEAVLADGRVWHGLSRLRKDNTGYDLKHLLVGSEGTLGLITAVAVKLVPATPHRSVALVGLDSPEAALALLTRARGALGDTLNAAELMPRFGIELAIRHLGADDPLGPSHPWFLLLETASGWAPARLAAAMEDLLAAEMEAGRIGAALIAQSEAQAEALWALRHGLSEAQKHEGGSIKHDIAVPVGAVPGFLTEALAAVTAQVPGCRPCPFGHLGDGNLHFNISEPEGGDRDAFLAQWEAVNRTVHDIVARWGGSISAEHGIGWMKVAEHARLADPAKLAAQRAIKRALDPHNIFNPGRILAADSL</sequence>
<dbReference type="RefSeq" id="WP_132709443.1">
    <property type="nucleotide sequence ID" value="NZ_JACIGF010000013.1"/>
</dbReference>
<feature type="domain" description="FAD-binding PCMH-type" evidence="5">
    <location>
        <begin position="37"/>
        <end position="217"/>
    </location>
</feature>
<dbReference type="InterPro" id="IPR006094">
    <property type="entry name" value="Oxid_FAD_bind_N"/>
</dbReference>
<dbReference type="EMBL" id="SLXO01000013">
    <property type="protein sequence ID" value="TCP30815.1"/>
    <property type="molecule type" value="Genomic_DNA"/>
</dbReference>
<keyword evidence="4" id="KW-0274">FAD</keyword>
<dbReference type="InterPro" id="IPR036318">
    <property type="entry name" value="FAD-bd_PCMH-like_sf"/>
</dbReference>
<evidence type="ECO:0000259" key="5">
    <source>
        <dbReference type="PROSITE" id="PS51387"/>
    </source>
</evidence>
<protein>
    <submittedName>
        <fullName evidence="6">FAD/FMN-containing dehydrogenase</fullName>
    </submittedName>
</protein>
<evidence type="ECO:0000256" key="3">
    <source>
        <dbReference type="ARBA" id="ARBA00022630"/>
    </source>
</evidence>
<evidence type="ECO:0000313" key="6">
    <source>
        <dbReference type="EMBL" id="TCP30815.1"/>
    </source>
</evidence>
<dbReference type="GO" id="GO:0003824">
    <property type="term" value="F:catalytic activity"/>
    <property type="evidence" value="ECO:0007669"/>
    <property type="project" value="InterPro"/>
</dbReference>
<dbReference type="InterPro" id="IPR016166">
    <property type="entry name" value="FAD-bd_PCMH"/>
</dbReference>
<dbReference type="InterPro" id="IPR016171">
    <property type="entry name" value="Vanillyl_alc_oxidase_C-sub2"/>
</dbReference>
<organism evidence="6 7">
    <name type="scientific">Rhodothalassium salexigens DSM 2132</name>
    <dbReference type="NCBI Taxonomy" id="1188247"/>
    <lineage>
        <taxon>Bacteria</taxon>
        <taxon>Pseudomonadati</taxon>
        <taxon>Pseudomonadota</taxon>
        <taxon>Alphaproteobacteria</taxon>
        <taxon>Rhodothalassiales</taxon>
        <taxon>Rhodothalassiaceae</taxon>
        <taxon>Rhodothalassium</taxon>
    </lineage>
</organism>
<dbReference type="PANTHER" id="PTHR43716">
    <property type="entry name" value="D-2-HYDROXYGLUTARATE DEHYDROGENASE, MITOCHONDRIAL"/>
    <property type="match status" value="1"/>
</dbReference>
<dbReference type="OrthoDB" id="9809290at2"/>
<comment type="similarity">
    <text evidence="2">Belongs to the FAD-binding oxidoreductase/transferase type 4 family.</text>
</comment>
<dbReference type="Gene3D" id="3.30.465.10">
    <property type="match status" value="1"/>
</dbReference>
<evidence type="ECO:0000256" key="2">
    <source>
        <dbReference type="ARBA" id="ARBA00008000"/>
    </source>
</evidence>